<dbReference type="SUPFAM" id="SSF52096">
    <property type="entry name" value="ClpP/crotonase"/>
    <property type="match status" value="1"/>
</dbReference>
<organism evidence="2 3">
    <name type="scientific">Polymorphospora rubra</name>
    <dbReference type="NCBI Taxonomy" id="338584"/>
    <lineage>
        <taxon>Bacteria</taxon>
        <taxon>Bacillati</taxon>
        <taxon>Actinomycetota</taxon>
        <taxon>Actinomycetes</taxon>
        <taxon>Micromonosporales</taxon>
        <taxon>Micromonosporaceae</taxon>
        <taxon>Polymorphospora</taxon>
    </lineage>
</organism>
<dbReference type="InterPro" id="IPR018376">
    <property type="entry name" value="Enoyl-CoA_hyd/isom_CS"/>
</dbReference>
<comment type="similarity">
    <text evidence="1">Belongs to the enoyl-CoA hydratase/isomerase family.</text>
</comment>
<dbReference type="RefSeq" id="WP_212816723.1">
    <property type="nucleotide sequence ID" value="NZ_AP023359.1"/>
</dbReference>
<dbReference type="PROSITE" id="PS00166">
    <property type="entry name" value="ENOYL_COA_HYDRATASE"/>
    <property type="match status" value="1"/>
</dbReference>
<gene>
    <name evidence="2" type="ORF">Prubr_44040</name>
</gene>
<dbReference type="InterPro" id="IPR001753">
    <property type="entry name" value="Enoyl-CoA_hydra/iso"/>
</dbReference>
<evidence type="ECO:0000313" key="3">
    <source>
        <dbReference type="Proteomes" id="UP000680866"/>
    </source>
</evidence>
<dbReference type="PANTHER" id="PTHR43459:SF1">
    <property type="entry name" value="EG:BACN32G11.4 PROTEIN"/>
    <property type="match status" value="1"/>
</dbReference>
<keyword evidence="3" id="KW-1185">Reference proteome</keyword>
<dbReference type="InterPro" id="IPR029045">
    <property type="entry name" value="ClpP/crotonase-like_dom_sf"/>
</dbReference>
<dbReference type="Pfam" id="PF00378">
    <property type="entry name" value="ECH_1"/>
    <property type="match status" value="1"/>
</dbReference>
<evidence type="ECO:0000256" key="1">
    <source>
        <dbReference type="RuleBase" id="RU003707"/>
    </source>
</evidence>
<accession>A0A810N6W4</accession>
<dbReference type="GO" id="GO:0003824">
    <property type="term" value="F:catalytic activity"/>
    <property type="evidence" value="ECO:0007669"/>
    <property type="project" value="InterPro"/>
</dbReference>
<reference evidence="2" key="1">
    <citation type="submission" date="2020-08" db="EMBL/GenBank/DDBJ databases">
        <title>Whole genome shotgun sequence of Polymorphospora rubra NBRC 101157.</title>
        <authorList>
            <person name="Komaki H."/>
            <person name="Tamura T."/>
        </authorList>
    </citation>
    <scope>NUCLEOTIDE SEQUENCE</scope>
    <source>
        <strain evidence="2">NBRC 101157</strain>
    </source>
</reference>
<sequence>MTGGGGEVDLTVRDGVAVITLDAPGRRNALTVAMARDLAEAAATADADATVGVVVVRGAGGHFCAGAHRAVLDAVAADPADDANYRDLGTLYDSFVRIGRLGVPVVAAVRGSAVGAGVNLLLAADVRVVARDARILAGFGAIGLHPGGGHHLLAATALGRQGAAAFTLLGQELDGVRAAEVGLALECVDDAEVDGRAYALAAPAAADPELSRRTTASFRRAVDPSPTRWELAMEAERSAQMWSLRRRAARP</sequence>
<protein>
    <recommendedName>
        <fullName evidence="4">Enoyl-CoA hydratase</fullName>
    </recommendedName>
</protein>
<dbReference type="Gene3D" id="3.90.226.10">
    <property type="entry name" value="2-enoyl-CoA Hydratase, Chain A, domain 1"/>
    <property type="match status" value="1"/>
</dbReference>
<evidence type="ECO:0008006" key="4">
    <source>
        <dbReference type="Google" id="ProtNLM"/>
    </source>
</evidence>
<dbReference type="PANTHER" id="PTHR43459">
    <property type="entry name" value="ENOYL-COA HYDRATASE"/>
    <property type="match status" value="1"/>
</dbReference>
<dbReference type="CDD" id="cd06558">
    <property type="entry name" value="crotonase-like"/>
    <property type="match status" value="1"/>
</dbReference>
<proteinExistence type="inferred from homology"/>
<dbReference type="EMBL" id="AP023359">
    <property type="protein sequence ID" value="BCJ67383.1"/>
    <property type="molecule type" value="Genomic_DNA"/>
</dbReference>
<evidence type="ECO:0000313" key="2">
    <source>
        <dbReference type="EMBL" id="BCJ67383.1"/>
    </source>
</evidence>
<name>A0A810N6W4_9ACTN</name>
<dbReference type="KEGG" id="pry:Prubr_44040"/>
<dbReference type="Proteomes" id="UP000680866">
    <property type="component" value="Chromosome"/>
</dbReference>
<dbReference type="AlphaFoldDB" id="A0A810N6W4"/>